<dbReference type="PANTHER" id="PTHR14281:SF0">
    <property type="entry name" value="KINETOCHORE PROTEIN SPC25"/>
    <property type="match status" value="1"/>
</dbReference>
<keyword evidence="4 9" id="KW-0498">Mitosis</keyword>
<dbReference type="Gene3D" id="3.30.457.50">
    <property type="entry name" value="Chromosome segregation protein Spc25"/>
    <property type="match status" value="1"/>
</dbReference>
<keyword evidence="3 9" id="KW-0132">Cell division</keyword>
<protein>
    <recommendedName>
        <fullName evidence="9">Kinetochore protein SPC25</fullName>
    </recommendedName>
</protein>
<feature type="region of interest" description="Disordered" evidence="11">
    <location>
        <begin position="1"/>
        <end position="68"/>
    </location>
</feature>
<feature type="domain" description="Chromosome segregation protein Spc25 C-terminal" evidence="12">
    <location>
        <begin position="222"/>
        <end position="289"/>
    </location>
</feature>
<evidence type="ECO:0000256" key="5">
    <source>
        <dbReference type="ARBA" id="ARBA00022838"/>
    </source>
</evidence>
<proteinExistence type="inferred from homology"/>
<dbReference type="EMBL" id="JAAAID010002535">
    <property type="protein sequence ID" value="KAG0006880.1"/>
    <property type="molecule type" value="Genomic_DNA"/>
</dbReference>
<keyword evidence="8 9" id="KW-0137">Centromere</keyword>
<gene>
    <name evidence="13" type="primary">SPC25</name>
    <name evidence="13" type="ORF">BGZ80_005104</name>
</gene>
<evidence type="ECO:0000256" key="2">
    <source>
        <dbReference type="ARBA" id="ARBA00022454"/>
    </source>
</evidence>
<dbReference type="InterPro" id="IPR013255">
    <property type="entry name" value="Spc25_C"/>
</dbReference>
<accession>A0A9P6ML60</accession>
<comment type="caution">
    <text evidence="13">The sequence shown here is derived from an EMBL/GenBank/DDBJ whole genome shotgun (WGS) entry which is preliminary data.</text>
</comment>
<comment type="subcellular location">
    <subcellularLocation>
        <location evidence="9">Nucleus</location>
    </subcellularLocation>
    <subcellularLocation>
        <location evidence="9">Chromosome</location>
        <location evidence="9">Centromere</location>
        <location evidence="9">Kinetochore</location>
    </subcellularLocation>
</comment>
<dbReference type="GO" id="GO:0007059">
    <property type="term" value="P:chromosome segregation"/>
    <property type="evidence" value="ECO:0007669"/>
    <property type="project" value="InterPro"/>
</dbReference>
<evidence type="ECO:0000313" key="14">
    <source>
        <dbReference type="Proteomes" id="UP000703661"/>
    </source>
</evidence>
<dbReference type="InterPro" id="IPR045143">
    <property type="entry name" value="Spc25"/>
</dbReference>
<keyword evidence="6 10" id="KW-0175">Coiled coil</keyword>
<evidence type="ECO:0000256" key="9">
    <source>
        <dbReference type="RuleBase" id="RU367150"/>
    </source>
</evidence>
<dbReference type="FunFam" id="3.30.457.50:FF:000001">
    <property type="entry name" value="Probable kinetochore protein spc25"/>
    <property type="match status" value="1"/>
</dbReference>
<dbReference type="GO" id="GO:0031262">
    <property type="term" value="C:Ndc80 complex"/>
    <property type="evidence" value="ECO:0007669"/>
    <property type="project" value="InterPro"/>
</dbReference>
<keyword evidence="14" id="KW-1185">Reference proteome</keyword>
<comment type="function">
    <text evidence="9">Acts as a component of the essential kinetochore-associated NDC80 complex, which is required for chromosome segregation and spindle checkpoint activity.</text>
</comment>
<keyword evidence="2 9" id="KW-0158">Chromosome</keyword>
<evidence type="ECO:0000256" key="8">
    <source>
        <dbReference type="ARBA" id="ARBA00023328"/>
    </source>
</evidence>
<dbReference type="AlphaFoldDB" id="A0A9P6ML60"/>
<evidence type="ECO:0000256" key="1">
    <source>
        <dbReference type="ARBA" id="ARBA00006379"/>
    </source>
</evidence>
<evidence type="ECO:0000256" key="6">
    <source>
        <dbReference type="ARBA" id="ARBA00023054"/>
    </source>
</evidence>
<feature type="compositionally biased region" description="Low complexity" evidence="11">
    <location>
        <begin position="57"/>
        <end position="68"/>
    </location>
</feature>
<keyword evidence="5 9" id="KW-0995">Kinetochore</keyword>
<evidence type="ECO:0000256" key="11">
    <source>
        <dbReference type="SAM" id="MobiDB-lite"/>
    </source>
</evidence>
<evidence type="ECO:0000256" key="7">
    <source>
        <dbReference type="ARBA" id="ARBA00023306"/>
    </source>
</evidence>
<dbReference type="PANTHER" id="PTHR14281">
    <property type="entry name" value="KINETOCHORE PROTEIN SPC25-RELATED"/>
    <property type="match status" value="1"/>
</dbReference>
<dbReference type="GO" id="GO:0051301">
    <property type="term" value="P:cell division"/>
    <property type="evidence" value="ECO:0007669"/>
    <property type="project" value="UniProtKB-UniRule"/>
</dbReference>
<comment type="subunit">
    <text evidence="9">Component of the NDC80 complex.</text>
</comment>
<keyword evidence="7 9" id="KW-0131">Cell cycle</keyword>
<evidence type="ECO:0000256" key="10">
    <source>
        <dbReference type="SAM" id="Coils"/>
    </source>
</evidence>
<evidence type="ECO:0000256" key="3">
    <source>
        <dbReference type="ARBA" id="ARBA00022618"/>
    </source>
</evidence>
<evidence type="ECO:0000313" key="13">
    <source>
        <dbReference type="EMBL" id="KAG0006880.1"/>
    </source>
</evidence>
<feature type="compositionally biased region" description="Low complexity" evidence="11">
    <location>
        <begin position="1"/>
        <end position="12"/>
    </location>
</feature>
<dbReference type="CDD" id="cd23784">
    <property type="entry name" value="RWD_Spc25"/>
    <property type="match status" value="1"/>
</dbReference>
<keyword evidence="9" id="KW-0539">Nucleus</keyword>
<reference evidence="13" key="1">
    <citation type="journal article" date="2020" name="Fungal Divers.">
        <title>Resolving the Mortierellaceae phylogeny through synthesis of multi-gene phylogenetics and phylogenomics.</title>
        <authorList>
            <person name="Vandepol N."/>
            <person name="Liber J."/>
            <person name="Desiro A."/>
            <person name="Na H."/>
            <person name="Kennedy M."/>
            <person name="Barry K."/>
            <person name="Grigoriev I.V."/>
            <person name="Miller A.N."/>
            <person name="O'Donnell K."/>
            <person name="Stajich J.E."/>
            <person name="Bonito G."/>
        </authorList>
    </citation>
    <scope>NUCLEOTIDE SEQUENCE</scope>
    <source>
        <strain evidence="13">NRRL 2769</strain>
    </source>
</reference>
<name>A0A9P6ML60_9FUNG</name>
<dbReference type="Proteomes" id="UP000703661">
    <property type="component" value="Unassembled WGS sequence"/>
</dbReference>
<dbReference type="Pfam" id="PF08234">
    <property type="entry name" value="Spindle_Spc25"/>
    <property type="match status" value="1"/>
</dbReference>
<organism evidence="13 14">
    <name type="scientific">Entomortierella chlamydospora</name>
    <dbReference type="NCBI Taxonomy" id="101097"/>
    <lineage>
        <taxon>Eukaryota</taxon>
        <taxon>Fungi</taxon>
        <taxon>Fungi incertae sedis</taxon>
        <taxon>Mucoromycota</taxon>
        <taxon>Mortierellomycotina</taxon>
        <taxon>Mortierellomycetes</taxon>
        <taxon>Mortierellales</taxon>
        <taxon>Mortierellaceae</taxon>
        <taxon>Entomortierella</taxon>
    </lineage>
</organism>
<evidence type="ECO:0000259" key="12">
    <source>
        <dbReference type="Pfam" id="PF08234"/>
    </source>
</evidence>
<comment type="similarity">
    <text evidence="1 9">Belongs to the SPC25 family.</text>
</comment>
<feature type="compositionally biased region" description="Polar residues" evidence="11">
    <location>
        <begin position="14"/>
        <end position="48"/>
    </location>
</feature>
<dbReference type="GO" id="GO:0005634">
    <property type="term" value="C:nucleus"/>
    <property type="evidence" value="ECO:0007669"/>
    <property type="project" value="UniProtKB-SubCell"/>
</dbReference>
<evidence type="ECO:0000256" key="4">
    <source>
        <dbReference type="ARBA" id="ARBA00022776"/>
    </source>
</evidence>
<sequence>MTSSSFTSTGSGQPAATTTTGAFRNSTGGRSSFIDSSSHRLSMGSNRLSLLPTKNGLTTTPVLPTPQLDSEELSARTATFINEVNFSVQKIKTKIAENTEQWVQDTAEARELDRELREEMKVALEQEANLAKALKKEKEEANNMLKAIQQLSERNEEMQQIRSSLETQVAILRKEVKAKREAKIAQKKALDEQVLKNKPELASFESILAMRIVGVKGKFPIKDHIGFVFTRINELDWDQEYSITVDVSQHEFAVSDCTPNLPELPSLLRHLNDTRDFYGFLKRVRKAFKDLSKKQ</sequence>
<feature type="coiled-coil region" evidence="10">
    <location>
        <begin position="109"/>
        <end position="193"/>
    </location>
</feature>